<keyword evidence="1" id="KW-1133">Transmembrane helix</keyword>
<dbReference type="STRING" id="1250539.Ga0080574_TMP1758"/>
<protein>
    <submittedName>
        <fullName evidence="2">Uncharacterized protein</fullName>
    </submittedName>
</protein>
<dbReference type="KEGG" id="paby:Ga0080574_TMP1758"/>
<organism evidence="2 3">
    <name type="scientific">Salipiger abyssi</name>
    <dbReference type="NCBI Taxonomy" id="1250539"/>
    <lineage>
        <taxon>Bacteria</taxon>
        <taxon>Pseudomonadati</taxon>
        <taxon>Pseudomonadota</taxon>
        <taxon>Alphaproteobacteria</taxon>
        <taxon>Rhodobacterales</taxon>
        <taxon>Roseobacteraceae</taxon>
        <taxon>Salipiger</taxon>
    </lineage>
</organism>
<dbReference type="RefSeq" id="WP_076697397.1">
    <property type="nucleotide sequence ID" value="NZ_CP015093.1"/>
</dbReference>
<proteinExistence type="predicted"/>
<feature type="transmembrane region" description="Helical" evidence="1">
    <location>
        <begin position="41"/>
        <end position="61"/>
    </location>
</feature>
<dbReference type="AlphaFoldDB" id="A0A1P8URP9"/>
<keyword evidence="1" id="KW-0812">Transmembrane</keyword>
<reference evidence="2 3" key="1">
    <citation type="submission" date="2016-04" db="EMBL/GenBank/DDBJ databases">
        <title>Deep-sea bacteria in the southern Pacific.</title>
        <authorList>
            <person name="Tang K."/>
        </authorList>
    </citation>
    <scope>NUCLEOTIDE SEQUENCE [LARGE SCALE GENOMIC DNA]</scope>
    <source>
        <strain evidence="2 3">JLT2014</strain>
    </source>
</reference>
<keyword evidence="1" id="KW-0472">Membrane</keyword>
<gene>
    <name evidence="2" type="ORF">Ga0080574_TMP1758</name>
</gene>
<dbReference type="EMBL" id="CP015093">
    <property type="protein sequence ID" value="APZ52092.1"/>
    <property type="molecule type" value="Genomic_DNA"/>
</dbReference>
<name>A0A1P8URP9_9RHOB</name>
<dbReference type="Proteomes" id="UP000187059">
    <property type="component" value="Chromosome"/>
</dbReference>
<sequence length="72" mass="8323">MTSPSRPPSRPRLAIFVFIAVYPIVTLALYALTPFTEGWTIWQRNLLMVPLIVASMIWVVIPRIHRHFGHLL</sequence>
<evidence type="ECO:0000313" key="2">
    <source>
        <dbReference type="EMBL" id="APZ52092.1"/>
    </source>
</evidence>
<keyword evidence="3" id="KW-1185">Reference proteome</keyword>
<evidence type="ECO:0000313" key="3">
    <source>
        <dbReference type="Proteomes" id="UP000187059"/>
    </source>
</evidence>
<dbReference type="OrthoDB" id="7376211at2"/>
<accession>A0A1P8URP9</accession>
<evidence type="ECO:0000256" key="1">
    <source>
        <dbReference type="SAM" id="Phobius"/>
    </source>
</evidence>
<feature type="transmembrane region" description="Helical" evidence="1">
    <location>
        <begin position="12"/>
        <end position="35"/>
    </location>
</feature>